<evidence type="ECO:0000313" key="2">
    <source>
        <dbReference type="EMBL" id="AFL75957.1"/>
    </source>
</evidence>
<evidence type="ECO:0000256" key="1">
    <source>
        <dbReference type="SAM" id="SignalP"/>
    </source>
</evidence>
<dbReference type="Proteomes" id="UP000006062">
    <property type="component" value="Chromosome"/>
</dbReference>
<sequence length="180" mass="18651">MKPILAIALLAALPLAAQAQIDKASPAAKLCVKKMAQETGVPKSEVAIYDMMSSEAATVVFMTVGSESGAWKCFVTPQGQFDALERVEDESTAPVRGGGKAASGVPFFNGTCPGDIEVHADAGGPVFLNGKQAKLKKVNKDYYEATGAGITLSIAIDPDDSVTLSYTGKHGANGICQVDD</sequence>
<name>I3YG39_THIV6</name>
<reference evidence="2 3" key="1">
    <citation type="submission" date="2012-06" db="EMBL/GenBank/DDBJ databases">
        <title>Complete sequence of Thiocystis violascens DSM 198.</title>
        <authorList>
            <consortium name="US DOE Joint Genome Institute"/>
            <person name="Lucas S."/>
            <person name="Han J."/>
            <person name="Lapidus A."/>
            <person name="Cheng J.-F."/>
            <person name="Goodwin L."/>
            <person name="Pitluck S."/>
            <person name="Peters L."/>
            <person name="Ovchinnikova G."/>
            <person name="Teshima H."/>
            <person name="Detter J.C."/>
            <person name="Han C."/>
            <person name="Tapia R."/>
            <person name="Land M."/>
            <person name="Hauser L."/>
            <person name="Kyrpides N."/>
            <person name="Ivanova N."/>
            <person name="Pagani I."/>
            <person name="Vogl K."/>
            <person name="Liu Z."/>
            <person name="Frigaard N.-U."/>
            <person name="Bryant D."/>
            <person name="Woyke T."/>
        </authorList>
    </citation>
    <scope>NUCLEOTIDE SEQUENCE [LARGE SCALE GENOMIC DNA]</scope>
    <source>
        <strain evidence="3">ATCC 17096 / DSM 198 / 6111</strain>
    </source>
</reference>
<gene>
    <name evidence="2" type="ordered locus">Thivi_4137</name>
</gene>
<protein>
    <submittedName>
        <fullName evidence="2">Uncharacterized protein</fullName>
    </submittedName>
</protein>
<dbReference type="RefSeq" id="WP_014780341.1">
    <property type="nucleotide sequence ID" value="NC_018012.1"/>
</dbReference>
<dbReference type="STRING" id="765911.Thivi_4137"/>
<accession>I3YG39</accession>
<keyword evidence="3" id="KW-1185">Reference proteome</keyword>
<organism evidence="2 3">
    <name type="scientific">Thiocystis violascens (strain ATCC 17096 / DSM 198 / 6111)</name>
    <name type="common">Chromatium violascens</name>
    <dbReference type="NCBI Taxonomy" id="765911"/>
    <lineage>
        <taxon>Bacteria</taxon>
        <taxon>Pseudomonadati</taxon>
        <taxon>Pseudomonadota</taxon>
        <taxon>Gammaproteobacteria</taxon>
        <taxon>Chromatiales</taxon>
        <taxon>Chromatiaceae</taxon>
        <taxon>Thiocystis</taxon>
    </lineage>
</organism>
<proteinExistence type="predicted"/>
<evidence type="ECO:0000313" key="3">
    <source>
        <dbReference type="Proteomes" id="UP000006062"/>
    </source>
</evidence>
<dbReference type="HOGENOM" id="CLU_1495553_0_0_6"/>
<feature type="signal peptide" evidence="1">
    <location>
        <begin position="1"/>
        <end position="19"/>
    </location>
</feature>
<dbReference type="KEGG" id="tvi:Thivi_4137"/>
<feature type="chain" id="PRO_5003682507" evidence="1">
    <location>
        <begin position="20"/>
        <end position="180"/>
    </location>
</feature>
<dbReference type="EMBL" id="CP003154">
    <property type="protein sequence ID" value="AFL75957.1"/>
    <property type="molecule type" value="Genomic_DNA"/>
</dbReference>
<dbReference type="AlphaFoldDB" id="I3YG39"/>
<keyword evidence="1" id="KW-0732">Signal</keyword>
<dbReference type="eggNOG" id="ENOG5032YU7">
    <property type="taxonomic scope" value="Bacteria"/>
</dbReference>